<dbReference type="InterPro" id="IPR007838">
    <property type="entry name" value="Cell_div_ZapA-like"/>
</dbReference>
<accession>A0ABV1HWW9</accession>
<organism evidence="2 3">
    <name type="scientific">Hominiventricola aquisgranensis</name>
    <dbReference type="NCBI Taxonomy" id="3133164"/>
    <lineage>
        <taxon>Bacteria</taxon>
        <taxon>Bacillati</taxon>
        <taxon>Bacillota</taxon>
        <taxon>Clostridia</taxon>
        <taxon>Lachnospirales</taxon>
        <taxon>Lachnospiraceae</taxon>
        <taxon>Hominiventricola</taxon>
    </lineage>
</organism>
<gene>
    <name evidence="2" type="primary">zapA</name>
    <name evidence="2" type="ORF">WMO62_01085</name>
</gene>
<dbReference type="Gene3D" id="6.10.250.790">
    <property type="match status" value="1"/>
</dbReference>
<dbReference type="Proteomes" id="UP001470288">
    <property type="component" value="Unassembled WGS sequence"/>
</dbReference>
<evidence type="ECO:0000313" key="2">
    <source>
        <dbReference type="EMBL" id="MEQ2577431.1"/>
    </source>
</evidence>
<dbReference type="SUPFAM" id="SSF102829">
    <property type="entry name" value="Cell division protein ZapA-like"/>
    <property type="match status" value="1"/>
</dbReference>
<comment type="caution">
    <text evidence="2">The sequence shown here is derived from an EMBL/GenBank/DDBJ whole genome shotgun (WGS) entry which is preliminary data.</text>
</comment>
<evidence type="ECO:0000313" key="3">
    <source>
        <dbReference type="Proteomes" id="UP001470288"/>
    </source>
</evidence>
<protein>
    <submittedName>
        <fullName evidence="2">Cell division protein ZapA</fullName>
    </submittedName>
</protein>
<keyword evidence="2" id="KW-0131">Cell cycle</keyword>
<dbReference type="EMBL" id="JBBMFC010000002">
    <property type="protein sequence ID" value="MEQ2577431.1"/>
    <property type="molecule type" value="Genomic_DNA"/>
</dbReference>
<proteinExistence type="predicted"/>
<dbReference type="InterPro" id="IPR053712">
    <property type="entry name" value="Bac_CellDiv_Activator"/>
</dbReference>
<dbReference type="Pfam" id="PF05164">
    <property type="entry name" value="ZapA"/>
    <property type="match status" value="1"/>
</dbReference>
<reference evidence="2 3" key="1">
    <citation type="submission" date="2024-03" db="EMBL/GenBank/DDBJ databases">
        <title>Human intestinal bacterial collection.</title>
        <authorList>
            <person name="Pauvert C."/>
            <person name="Hitch T.C.A."/>
            <person name="Clavel T."/>
        </authorList>
    </citation>
    <scope>NUCLEOTIDE SEQUENCE [LARGE SCALE GENOMIC DNA]</scope>
    <source>
        <strain evidence="2 3">CLA-AA-H78B</strain>
    </source>
</reference>
<name>A0ABV1HWW9_9FIRM</name>
<keyword evidence="2" id="KW-0132">Cell division</keyword>
<dbReference type="GO" id="GO:0051301">
    <property type="term" value="P:cell division"/>
    <property type="evidence" value="ECO:0007669"/>
    <property type="project" value="UniProtKB-KW"/>
</dbReference>
<keyword evidence="3" id="KW-1185">Reference proteome</keyword>
<evidence type="ECO:0000256" key="1">
    <source>
        <dbReference type="SAM" id="MobiDB-lite"/>
    </source>
</evidence>
<sequence>MAKKNTADVLINGKVYTISGYESTAYLQKVATYLNEMEEKVAVMEGYARLTADEKQLLKNMNLADVYFKADAARESLEKEKEQKDRELYSLKHDLIDAKMEKEKLMERIHELEAQLEKAQKQTSRQGVENRQPRTAHPTGRNVSHPEQKL</sequence>
<dbReference type="InterPro" id="IPR036192">
    <property type="entry name" value="Cell_div_ZapA-like_sf"/>
</dbReference>
<feature type="region of interest" description="Disordered" evidence="1">
    <location>
        <begin position="113"/>
        <end position="150"/>
    </location>
</feature>
<dbReference type="RefSeq" id="WP_349143523.1">
    <property type="nucleotide sequence ID" value="NZ_JBBMFC010000002.1"/>
</dbReference>